<dbReference type="Proteomes" id="UP000693970">
    <property type="component" value="Unassembled WGS sequence"/>
</dbReference>
<feature type="domain" description="Ubiquitin-like" evidence="2">
    <location>
        <begin position="1441"/>
        <end position="1510"/>
    </location>
</feature>
<dbReference type="PROSITE" id="PS50053">
    <property type="entry name" value="UBIQUITIN_2"/>
    <property type="match status" value="20"/>
</dbReference>
<organism evidence="3 4">
    <name type="scientific">Nitzschia inconspicua</name>
    <dbReference type="NCBI Taxonomy" id="303405"/>
    <lineage>
        <taxon>Eukaryota</taxon>
        <taxon>Sar</taxon>
        <taxon>Stramenopiles</taxon>
        <taxon>Ochrophyta</taxon>
        <taxon>Bacillariophyta</taxon>
        <taxon>Bacillariophyceae</taxon>
        <taxon>Bacillariophycidae</taxon>
        <taxon>Bacillariales</taxon>
        <taxon>Bacillariaceae</taxon>
        <taxon>Nitzschia</taxon>
    </lineage>
</organism>
<name>A0A9K3LK09_9STRA</name>
<feature type="domain" description="Ubiquitin-like" evidence="2">
    <location>
        <begin position="153"/>
        <end position="223"/>
    </location>
</feature>
<dbReference type="EMBL" id="JAGRRH010000010">
    <property type="protein sequence ID" value="KAG7363105.1"/>
    <property type="molecule type" value="Genomic_DNA"/>
</dbReference>
<evidence type="ECO:0000259" key="2">
    <source>
        <dbReference type="PROSITE" id="PS50053"/>
    </source>
</evidence>
<feature type="domain" description="Ubiquitin-like" evidence="2">
    <location>
        <begin position="226"/>
        <end position="294"/>
    </location>
</feature>
<feature type="domain" description="Ubiquitin-like" evidence="2">
    <location>
        <begin position="1227"/>
        <end position="1295"/>
    </location>
</feature>
<feature type="region of interest" description="Disordered" evidence="1">
    <location>
        <begin position="550"/>
        <end position="569"/>
    </location>
</feature>
<dbReference type="InterPro" id="IPR000626">
    <property type="entry name" value="Ubiquitin-like_dom"/>
</dbReference>
<feature type="region of interest" description="Disordered" evidence="1">
    <location>
        <begin position="87"/>
        <end position="147"/>
    </location>
</feature>
<dbReference type="CDD" id="cd17039">
    <property type="entry name" value="Ubl_ubiquitin_like"/>
    <property type="match status" value="20"/>
</dbReference>
<dbReference type="Pfam" id="PF00240">
    <property type="entry name" value="ubiquitin"/>
    <property type="match status" value="20"/>
</dbReference>
<feature type="domain" description="Ubiquitin-like" evidence="2">
    <location>
        <begin position="941"/>
        <end position="1009"/>
    </location>
</feature>
<dbReference type="OrthoDB" id="45868at2759"/>
<feature type="domain" description="Ubiquitin-like" evidence="2">
    <location>
        <begin position="369"/>
        <end position="437"/>
    </location>
</feature>
<feature type="domain" description="Ubiquitin-like" evidence="2">
    <location>
        <begin position="869"/>
        <end position="938"/>
    </location>
</feature>
<comment type="caution">
    <text evidence="3">The sequence shown here is derived from an EMBL/GenBank/DDBJ whole genome shotgun (WGS) entry which is preliminary data.</text>
</comment>
<gene>
    <name evidence="3" type="ORF">IV203_026465</name>
</gene>
<feature type="region of interest" description="Disordered" evidence="1">
    <location>
        <begin position="1122"/>
        <end position="1141"/>
    </location>
</feature>
<feature type="domain" description="Ubiquitin-like" evidence="2">
    <location>
        <begin position="1298"/>
        <end position="1367"/>
    </location>
</feature>
<sequence>MSNNRKPQFPINPTTTALDQTRTSKGKEKAKEKGLIYSKDAPPSKSYQPVLRDDSHMEAQETGFLGIGRAEPTHAYDIDGEWRLLYKKPGEDDKPIGPGMKPRPSPNPSPDIPRKKNISVEPLMKKKSLPPEIPESKAVATPASPKLKSHPPMNICVRHWEGPKFWLNDVKPNDTIEEIQNRIERDHNVPRHHQRLRYGSHPLNDPSKSLEHCKIKHQSLLDLDPMEIKVRASNGVIARLEVDPDDPISDIKDRVKKELGIPVDEQRPNFKGKPLPDRSTLDDNGIKHGDTIDLEPMQIYVREPNGKKHTFDVEPTNTIDEIQDNVLQKTGIPKKDQRLVFKGAPLTSHNKTLRECGIKHKDTLDMQPMEIKVKTPSGDVVTLEVSPDDPISDIKDRVKKELGIPVDEQRPNFKGKPLPDRSTLDDNGIKHGDTIDLEPMQIYVREPNGKKHTFDVEPTNTIDEIKDNVLQKTGIPKKDQRLVFKGAPLTSPNKTLRECGIKHKDTLDMQPMEIKVKTPSGDVVTLEVSPDDPISDIKDRVKKKLGIPVDEQRPNFKGKPLPDRSTLDDNGIKHGDTIDLEPMQIYVREPNGKKHTFDVEPTNTIDEIKDNVLQKTGIPKKNQRLVFKGTPLTSPNKTLRECGIKHKDTLDMQPMEIKVKTPSGDVVTLEVSPDDPISDIKDRVKKELGIPVDEQRPNFKGKPLPDRSTLDDNGIKHGDTIDLEPMQIYVREPNGKKHTFDVEPTNTIDEIKDNVLQKTGIPKKDQRLVFKGTPLTSPNKTLRECGIKHKDTLDMQPMEIKVKTPSGDVVTLEVSPDDPISDIKDRVKKELGIPVDEQRPNFKGKPLPDRSTLDDNGIKHGDTIDLEPMQIYVREPNGKKHTFDVEPTNTIDEIKDNVLQKTGIPKKDQRLVFKGAPLTSPNKTLRECGIKHKDTLDMQPMEIKVKTPSGDVVTLEVSPDDPISDIKDRVKKKLGIPVDEQRPNFKGKPLPDRSTLDDNGIKHGDTIDLEPMQIYVREPNGKKHTFDVEPTNTIDEIKDNVLQKTGIPKKDQRLVFKGAPLTSPNKTLRECGIKHKDTLDMQPMEIKVKTPSGDVVTLEVSPDDPISDIKDRVKKKLGIPVDEQRPNFKGKPLPDRSTLDDNGIKHGDTIDLEPMQIYVREPNGKKHTFDVEPTNTIDEIKDNVLQKTGIPKKDQRLVFKGTPLASPNKTLRECGIKHKDTLDMQPMEIKVKTPSGDVVTLEVSPDDPISDIKDRVKKELGIPVDEQRPNFKGKPLPDRSTLDDNGIKHGDTIDLEPMQIYVREPNGKKHTFDVEPTNTIDEIKDNVLQKTGIPKKDQRLVFKGAPLTSPNKTLRECGIKHKDTLDMQPMEIKVKTPSGDVVTLEVSPDNPISDIKDRVKKELGIPVDEQRPKFKGKPLPDRSTLDDNGIKHGDTIDLEPMEIFVVDLKGKRCTYIVDPTTRIGQVKNDVETDTGIPPAKQILSFNGSQLRDDTKSLRDCGIRHKSTLRLEPYQVNVRTPSGKVILLVVDPDNTIEELKKMVDQSENIPPQDQILVFGDKKLDDPETLVDNGIKNGDTIDLQLAPTPSTKPMVARMTVSNSPAKSPKKPSYLPENWKKERDRYGTVNVKTYRTDYSGDNDASFLVEKTSDVTTKFKVEKPKRKSQGDI</sequence>
<feature type="domain" description="Ubiquitin-like" evidence="2">
    <location>
        <begin position="1084"/>
        <end position="1152"/>
    </location>
</feature>
<reference evidence="3" key="2">
    <citation type="submission" date="2021-04" db="EMBL/GenBank/DDBJ databases">
        <authorList>
            <person name="Podell S."/>
        </authorList>
    </citation>
    <scope>NUCLEOTIDE SEQUENCE</scope>
    <source>
        <strain evidence="3">Hildebrandi</strain>
    </source>
</reference>
<feature type="region of interest" description="Disordered" evidence="1">
    <location>
        <begin position="1"/>
        <end position="59"/>
    </location>
</feature>
<feature type="domain" description="Ubiquitin-like" evidence="2">
    <location>
        <begin position="512"/>
        <end position="580"/>
    </location>
</feature>
<evidence type="ECO:0000313" key="4">
    <source>
        <dbReference type="Proteomes" id="UP000693970"/>
    </source>
</evidence>
<keyword evidence="4" id="KW-1185">Reference proteome</keyword>
<feature type="domain" description="Ubiquitin-like" evidence="2">
    <location>
        <begin position="1012"/>
        <end position="1081"/>
    </location>
</feature>
<protein>
    <submittedName>
        <fullName evidence="3">Ubiquitin</fullName>
    </submittedName>
</protein>
<feature type="domain" description="Ubiquitin-like" evidence="2">
    <location>
        <begin position="726"/>
        <end position="795"/>
    </location>
</feature>
<evidence type="ECO:0000313" key="3">
    <source>
        <dbReference type="EMBL" id="KAG7363105.1"/>
    </source>
</evidence>
<feature type="domain" description="Ubiquitin-like" evidence="2">
    <location>
        <begin position="440"/>
        <end position="509"/>
    </location>
</feature>
<proteinExistence type="predicted"/>
<evidence type="ECO:0000256" key="1">
    <source>
        <dbReference type="SAM" id="MobiDB-lite"/>
    </source>
</evidence>
<feature type="compositionally biased region" description="Basic and acidic residues" evidence="1">
    <location>
        <begin position="25"/>
        <end position="34"/>
    </location>
</feature>
<dbReference type="InterPro" id="IPR050158">
    <property type="entry name" value="Ubiquitin_ubiquitin-like"/>
</dbReference>
<feature type="region of interest" description="Disordered" evidence="1">
    <location>
        <begin position="1410"/>
        <end position="1431"/>
    </location>
</feature>
<dbReference type="PANTHER" id="PTHR10666">
    <property type="entry name" value="UBIQUITIN"/>
    <property type="match status" value="1"/>
</dbReference>
<dbReference type="SMART" id="SM00213">
    <property type="entry name" value="UBQ"/>
    <property type="match status" value="20"/>
</dbReference>
<accession>A0A9K3LK09</accession>
<feature type="domain" description="Ubiquitin-like" evidence="2">
    <location>
        <begin position="1155"/>
        <end position="1224"/>
    </location>
</feature>
<reference evidence="3" key="1">
    <citation type="journal article" date="2021" name="Sci. Rep.">
        <title>Diploid genomic architecture of Nitzschia inconspicua, an elite biomass production diatom.</title>
        <authorList>
            <person name="Oliver A."/>
            <person name="Podell S."/>
            <person name="Pinowska A."/>
            <person name="Traller J.C."/>
            <person name="Smith S.R."/>
            <person name="McClure R."/>
            <person name="Beliaev A."/>
            <person name="Bohutskyi P."/>
            <person name="Hill E.A."/>
            <person name="Rabines A."/>
            <person name="Zheng H."/>
            <person name="Allen L.Z."/>
            <person name="Kuo A."/>
            <person name="Grigoriev I.V."/>
            <person name="Allen A.E."/>
            <person name="Hazlebeck D."/>
            <person name="Allen E.E."/>
        </authorList>
    </citation>
    <scope>NUCLEOTIDE SEQUENCE</scope>
    <source>
        <strain evidence="3">Hildebrandi</strain>
    </source>
</reference>
<feature type="compositionally biased region" description="Polar residues" evidence="1">
    <location>
        <begin position="1"/>
        <end position="23"/>
    </location>
</feature>
<feature type="domain" description="Ubiquitin-like" evidence="2">
    <location>
        <begin position="297"/>
        <end position="366"/>
    </location>
</feature>
<feature type="region of interest" description="Disordered" evidence="1">
    <location>
        <begin position="979"/>
        <end position="998"/>
    </location>
</feature>
<feature type="domain" description="Ubiquitin-like" evidence="2">
    <location>
        <begin position="1370"/>
        <end position="1438"/>
    </location>
</feature>
<feature type="domain" description="Ubiquitin-like" evidence="2">
    <location>
        <begin position="1513"/>
        <end position="1583"/>
    </location>
</feature>
<feature type="domain" description="Ubiquitin-like" evidence="2">
    <location>
        <begin position="583"/>
        <end position="652"/>
    </location>
</feature>
<feature type="domain" description="Ubiquitin-like" evidence="2">
    <location>
        <begin position="655"/>
        <end position="723"/>
    </location>
</feature>
<feature type="compositionally biased region" description="Pro residues" evidence="1">
    <location>
        <begin position="101"/>
        <end position="111"/>
    </location>
</feature>
<feature type="domain" description="Ubiquitin-like" evidence="2">
    <location>
        <begin position="798"/>
        <end position="866"/>
    </location>
</feature>